<proteinExistence type="predicted"/>
<name>A0A381ZVK8_9ZZZZ</name>
<dbReference type="InterPro" id="IPR029063">
    <property type="entry name" value="SAM-dependent_MTases_sf"/>
</dbReference>
<dbReference type="SUPFAM" id="SSF53335">
    <property type="entry name" value="S-adenosyl-L-methionine-dependent methyltransferases"/>
    <property type="match status" value="1"/>
</dbReference>
<gene>
    <name evidence="1" type="ORF">METZ01_LOCUS146053</name>
</gene>
<dbReference type="EMBL" id="UINC01022808">
    <property type="protein sequence ID" value="SVA93199.1"/>
    <property type="molecule type" value="Genomic_DNA"/>
</dbReference>
<accession>A0A381ZVK8</accession>
<sequence>MAFLRTIIIVFVLTPLLTTKSYAIENNLQILINDVISGSHRAKANKARDIYRHPKQTLLFFGIKKNMTVLEILPGRGWYTEILAPILKDEGKLTVAGFGENHPKDYFRKSYIKFVEHLGKNPKLYEKIKHEVFNDKNYYLKGIAPNSHDMILTFRNTHNWIKNGGVENVYRAFHRVLKKGGVLGVVQHRAHNND</sequence>
<feature type="non-terminal residue" evidence="1">
    <location>
        <position position="194"/>
    </location>
</feature>
<dbReference type="Gene3D" id="3.40.50.150">
    <property type="entry name" value="Vaccinia Virus protein VP39"/>
    <property type="match status" value="1"/>
</dbReference>
<reference evidence="1" key="1">
    <citation type="submission" date="2018-05" db="EMBL/GenBank/DDBJ databases">
        <authorList>
            <person name="Lanie J.A."/>
            <person name="Ng W.-L."/>
            <person name="Kazmierczak K.M."/>
            <person name="Andrzejewski T.M."/>
            <person name="Davidsen T.M."/>
            <person name="Wayne K.J."/>
            <person name="Tettelin H."/>
            <person name="Glass J.I."/>
            <person name="Rusch D."/>
            <person name="Podicherti R."/>
            <person name="Tsui H.-C.T."/>
            <person name="Winkler M.E."/>
        </authorList>
    </citation>
    <scope>NUCLEOTIDE SEQUENCE</scope>
</reference>
<organism evidence="1">
    <name type="scientific">marine metagenome</name>
    <dbReference type="NCBI Taxonomy" id="408172"/>
    <lineage>
        <taxon>unclassified sequences</taxon>
        <taxon>metagenomes</taxon>
        <taxon>ecological metagenomes</taxon>
    </lineage>
</organism>
<evidence type="ECO:0008006" key="2">
    <source>
        <dbReference type="Google" id="ProtNLM"/>
    </source>
</evidence>
<evidence type="ECO:0000313" key="1">
    <source>
        <dbReference type="EMBL" id="SVA93199.1"/>
    </source>
</evidence>
<dbReference type="AlphaFoldDB" id="A0A381ZVK8"/>
<protein>
    <recommendedName>
        <fullName evidence="2">Methyltransferase type 11 domain-containing protein</fullName>
    </recommendedName>
</protein>